<dbReference type="GO" id="GO:0005524">
    <property type="term" value="F:ATP binding"/>
    <property type="evidence" value="ECO:0007669"/>
    <property type="project" value="UniProtKB-KW"/>
</dbReference>
<reference evidence="13" key="1">
    <citation type="journal article" date="2019" name="Int. J. Syst. Evol. Microbiol.">
        <title>The Global Catalogue of Microorganisms (GCM) 10K type strain sequencing project: providing services to taxonomists for standard genome sequencing and annotation.</title>
        <authorList>
            <consortium name="The Broad Institute Genomics Platform"/>
            <consortium name="The Broad Institute Genome Sequencing Center for Infectious Disease"/>
            <person name="Wu L."/>
            <person name="Ma J."/>
        </authorList>
    </citation>
    <scope>NUCLEOTIDE SEQUENCE [LARGE SCALE GENOMIC DNA]</scope>
    <source>
        <strain evidence="13">KCTC 52473</strain>
    </source>
</reference>
<gene>
    <name evidence="12" type="ORF">ACFOHL_10370</name>
</gene>
<evidence type="ECO:0000256" key="6">
    <source>
        <dbReference type="ARBA" id="ARBA00022679"/>
    </source>
</evidence>
<dbReference type="Pfam" id="PF02518">
    <property type="entry name" value="HATPase_c"/>
    <property type="match status" value="1"/>
</dbReference>
<dbReference type="Gene3D" id="3.30.565.10">
    <property type="entry name" value="Histidine kinase-like ATPase, C-terminal domain"/>
    <property type="match status" value="1"/>
</dbReference>
<feature type="transmembrane region" description="Helical" evidence="10">
    <location>
        <begin position="127"/>
        <end position="147"/>
    </location>
</feature>
<dbReference type="InterPro" id="IPR003661">
    <property type="entry name" value="HisK_dim/P_dom"/>
</dbReference>
<dbReference type="PROSITE" id="PS50109">
    <property type="entry name" value="HIS_KIN"/>
    <property type="match status" value="1"/>
</dbReference>
<keyword evidence="10" id="KW-0472">Membrane</keyword>
<dbReference type="PANTHER" id="PTHR44936:SF10">
    <property type="entry name" value="SENSOR PROTEIN RSTB"/>
    <property type="match status" value="1"/>
</dbReference>
<dbReference type="Pfam" id="PF00512">
    <property type="entry name" value="HisKA"/>
    <property type="match status" value="1"/>
</dbReference>
<dbReference type="RefSeq" id="WP_376920162.1">
    <property type="nucleotide sequence ID" value="NZ_JBHRSW010000016.1"/>
</dbReference>
<protein>
    <recommendedName>
        <fullName evidence="3">histidine kinase</fullName>
        <ecNumber evidence="3">2.7.13.3</ecNumber>
    </recommendedName>
</protein>
<dbReference type="SMART" id="SM00387">
    <property type="entry name" value="HATPase_c"/>
    <property type="match status" value="1"/>
</dbReference>
<dbReference type="InterPro" id="IPR036097">
    <property type="entry name" value="HisK_dim/P_sf"/>
</dbReference>
<accession>A0ABV7FRG7</accession>
<evidence type="ECO:0000313" key="13">
    <source>
        <dbReference type="Proteomes" id="UP001595478"/>
    </source>
</evidence>
<evidence type="ECO:0000256" key="7">
    <source>
        <dbReference type="ARBA" id="ARBA00022741"/>
    </source>
</evidence>
<comment type="subcellular location">
    <subcellularLocation>
        <location evidence="2">Cell membrane</location>
        <topology evidence="2">Multi-pass membrane protein</topology>
    </subcellularLocation>
</comment>
<evidence type="ECO:0000259" key="11">
    <source>
        <dbReference type="PROSITE" id="PS50109"/>
    </source>
</evidence>
<dbReference type="InterPro" id="IPR005467">
    <property type="entry name" value="His_kinase_dom"/>
</dbReference>
<proteinExistence type="predicted"/>
<comment type="catalytic activity">
    <reaction evidence="1">
        <text>ATP + protein L-histidine = ADP + protein N-phospho-L-histidine.</text>
        <dbReference type="EC" id="2.7.13.3"/>
    </reaction>
</comment>
<dbReference type="PRINTS" id="PR00344">
    <property type="entry name" value="BCTRLSENSOR"/>
</dbReference>
<dbReference type="SMART" id="SM00388">
    <property type="entry name" value="HisKA"/>
    <property type="match status" value="1"/>
</dbReference>
<dbReference type="Proteomes" id="UP001595478">
    <property type="component" value="Unassembled WGS sequence"/>
</dbReference>
<dbReference type="EC" id="2.7.13.3" evidence="3"/>
<keyword evidence="7" id="KW-0547">Nucleotide-binding</keyword>
<dbReference type="InterPro" id="IPR050980">
    <property type="entry name" value="2C_sensor_his_kinase"/>
</dbReference>
<feature type="domain" description="Histidine kinase" evidence="11">
    <location>
        <begin position="204"/>
        <end position="409"/>
    </location>
</feature>
<evidence type="ECO:0000256" key="8">
    <source>
        <dbReference type="ARBA" id="ARBA00022777"/>
    </source>
</evidence>
<dbReference type="InterPro" id="IPR004358">
    <property type="entry name" value="Sig_transdc_His_kin-like_C"/>
</dbReference>
<keyword evidence="6" id="KW-0808">Transferase</keyword>
<keyword evidence="8" id="KW-0418">Kinase</keyword>
<name>A0ABV7FRG7_9ALTE</name>
<sequence>MAKLFLSFYLFITLSLIIISSLLDIFLPTDAEQNSHTQLSVYLIEAMSKTPEDLFDTLAARGIPFEVLRINDIAWPPSEIAMLAEGKSVVLYDEDGQSIYTPLVDNSLIALNLPYPENINSEFFSTYAFLFLMLLAIGVAIWSWPLWRDLSKVNRSVLSFDQYGHIQTIDIGKGSLIQPIANTLNGLNEKVSEVLNSQRELTGAIAHEFRTPIARLKFALAMHPQPDSDEWSALESDLDELERLVQELLDYTQYESIQPELNIADLPLRKLCENVVEKFSLHCPHKFSVNGDNCILQADGHFIERAVNNLVGNAIRYAQNQIEINIQCQQTQIILSVEDDGVGIENETKDKIFSPFYRPDSGRDRKKGGAGLGLAIVKRIQDWHGGSCYAENSDKLGGAKIVLVYNVPP</sequence>
<evidence type="ECO:0000256" key="4">
    <source>
        <dbReference type="ARBA" id="ARBA00022475"/>
    </source>
</evidence>
<dbReference type="InterPro" id="IPR036890">
    <property type="entry name" value="HATPase_C_sf"/>
</dbReference>
<evidence type="ECO:0000256" key="9">
    <source>
        <dbReference type="ARBA" id="ARBA00022840"/>
    </source>
</evidence>
<dbReference type="SUPFAM" id="SSF47384">
    <property type="entry name" value="Homodimeric domain of signal transducing histidine kinase"/>
    <property type="match status" value="1"/>
</dbReference>
<keyword evidence="10" id="KW-0812">Transmembrane</keyword>
<dbReference type="SUPFAM" id="SSF55874">
    <property type="entry name" value="ATPase domain of HSP90 chaperone/DNA topoisomerase II/histidine kinase"/>
    <property type="match status" value="1"/>
</dbReference>
<dbReference type="Gene3D" id="1.10.287.130">
    <property type="match status" value="1"/>
</dbReference>
<dbReference type="InterPro" id="IPR003594">
    <property type="entry name" value="HATPase_dom"/>
</dbReference>
<evidence type="ECO:0000256" key="5">
    <source>
        <dbReference type="ARBA" id="ARBA00022553"/>
    </source>
</evidence>
<evidence type="ECO:0000256" key="10">
    <source>
        <dbReference type="SAM" id="Phobius"/>
    </source>
</evidence>
<keyword evidence="13" id="KW-1185">Reference proteome</keyword>
<keyword evidence="4" id="KW-1003">Cell membrane</keyword>
<evidence type="ECO:0000256" key="3">
    <source>
        <dbReference type="ARBA" id="ARBA00012438"/>
    </source>
</evidence>
<organism evidence="12 13">
    <name type="scientific">Agaribacter flavus</name>
    <dbReference type="NCBI Taxonomy" id="1902781"/>
    <lineage>
        <taxon>Bacteria</taxon>
        <taxon>Pseudomonadati</taxon>
        <taxon>Pseudomonadota</taxon>
        <taxon>Gammaproteobacteria</taxon>
        <taxon>Alteromonadales</taxon>
        <taxon>Alteromonadaceae</taxon>
        <taxon>Agaribacter</taxon>
    </lineage>
</organism>
<comment type="caution">
    <text evidence="12">The sequence shown here is derived from an EMBL/GenBank/DDBJ whole genome shotgun (WGS) entry which is preliminary data.</text>
</comment>
<dbReference type="PANTHER" id="PTHR44936">
    <property type="entry name" value="SENSOR PROTEIN CREC"/>
    <property type="match status" value="1"/>
</dbReference>
<dbReference type="EMBL" id="JBHRSW010000016">
    <property type="protein sequence ID" value="MFC3122026.1"/>
    <property type="molecule type" value="Genomic_DNA"/>
</dbReference>
<keyword evidence="10" id="KW-1133">Transmembrane helix</keyword>
<feature type="transmembrane region" description="Helical" evidence="10">
    <location>
        <begin position="6"/>
        <end position="27"/>
    </location>
</feature>
<keyword evidence="5" id="KW-0597">Phosphoprotein</keyword>
<evidence type="ECO:0000256" key="2">
    <source>
        <dbReference type="ARBA" id="ARBA00004651"/>
    </source>
</evidence>
<evidence type="ECO:0000313" key="12">
    <source>
        <dbReference type="EMBL" id="MFC3122026.1"/>
    </source>
</evidence>
<dbReference type="CDD" id="cd00082">
    <property type="entry name" value="HisKA"/>
    <property type="match status" value="1"/>
</dbReference>
<keyword evidence="9 12" id="KW-0067">ATP-binding</keyword>
<evidence type="ECO:0000256" key="1">
    <source>
        <dbReference type="ARBA" id="ARBA00000085"/>
    </source>
</evidence>